<feature type="transmembrane region" description="Helical" evidence="1">
    <location>
        <begin position="134"/>
        <end position="154"/>
    </location>
</feature>
<evidence type="ECO:0000256" key="1">
    <source>
        <dbReference type="SAM" id="Phobius"/>
    </source>
</evidence>
<comment type="caution">
    <text evidence="2">The sequence shown here is derived from an EMBL/GenBank/DDBJ whole genome shotgun (WGS) entry which is preliminary data.</text>
</comment>
<keyword evidence="1" id="KW-1133">Transmembrane helix</keyword>
<dbReference type="RefSeq" id="WP_180136300.1">
    <property type="nucleotide sequence ID" value="NZ_JABMKT010000032.1"/>
</dbReference>
<dbReference type="EMBL" id="JABMKT010000032">
    <property type="protein sequence ID" value="NYV28306.1"/>
    <property type="molecule type" value="Genomic_DNA"/>
</dbReference>
<evidence type="ECO:0000313" key="2">
    <source>
        <dbReference type="EMBL" id="NYV28306.1"/>
    </source>
</evidence>
<keyword evidence="1" id="KW-0472">Membrane</keyword>
<gene>
    <name evidence="2" type="ORF">HP397_05765</name>
</gene>
<keyword evidence="1" id="KW-0812">Transmembrane</keyword>
<name>A0A7Z0PGF9_9FUSO</name>
<dbReference type="AlphaFoldDB" id="A0A7Z0PGF9"/>
<feature type="transmembrane region" description="Helical" evidence="1">
    <location>
        <begin position="180"/>
        <end position="197"/>
    </location>
</feature>
<keyword evidence="3" id="KW-1185">Reference proteome</keyword>
<protein>
    <submittedName>
        <fullName evidence="2">DUF1361 domain-containing protein</fullName>
    </submittedName>
</protein>
<accession>A0A7Z0PGF9</accession>
<proteinExistence type="predicted"/>
<dbReference type="Pfam" id="PF07099">
    <property type="entry name" value="DUF1361"/>
    <property type="match status" value="1"/>
</dbReference>
<dbReference type="Proteomes" id="UP000526184">
    <property type="component" value="Unassembled WGS sequence"/>
</dbReference>
<evidence type="ECO:0000313" key="3">
    <source>
        <dbReference type="Proteomes" id="UP000526184"/>
    </source>
</evidence>
<organism evidence="2 3">
    <name type="scientific">Streptobacillus felis</name>
    <dbReference type="NCBI Taxonomy" id="1384509"/>
    <lineage>
        <taxon>Bacteria</taxon>
        <taxon>Fusobacteriati</taxon>
        <taxon>Fusobacteriota</taxon>
        <taxon>Fusobacteriia</taxon>
        <taxon>Fusobacteriales</taxon>
        <taxon>Leptotrichiaceae</taxon>
        <taxon>Streptobacillus</taxon>
    </lineage>
</organism>
<sequence>MNNRFIKYSLISLGFAVFSNLIYPKYYFLTWNLFLAYVPFFISNIRKKNVIVDSILAFVALIFYPNAVYLFTDLIHISNLKFYKKSIEVVYLMKYINWIKVSLIFIAVIIAMKLSYLAINNYVKKYKMKNFTKYSFYTFVSFLTGLAVFVGRFIRLNSWDLFIYPSKTFNILIEQLNVQNLKYILLYAFIQLFVIILEEE</sequence>
<feature type="transmembrane region" description="Helical" evidence="1">
    <location>
        <begin position="26"/>
        <end position="43"/>
    </location>
</feature>
<dbReference type="InterPro" id="IPR009793">
    <property type="entry name" value="DUF1361"/>
</dbReference>
<feature type="transmembrane region" description="Helical" evidence="1">
    <location>
        <begin position="55"/>
        <end position="75"/>
    </location>
</feature>
<reference evidence="2 3" key="1">
    <citation type="submission" date="2020-05" db="EMBL/GenBank/DDBJ databases">
        <title>Streptobacillus felis strain LHL191014123.</title>
        <authorList>
            <person name="Fawzy A."/>
            <person name="Rau J."/>
            <person name="Risse K."/>
            <person name="Schauerte N."/>
            <person name="Geiger C."/>
            <person name="Blom J."/>
            <person name="Imirzalioglu C."/>
            <person name="Falgenhauer J."/>
            <person name="Bach A."/>
            <person name="Herden C."/>
            <person name="Eisenberg T."/>
        </authorList>
    </citation>
    <scope>NUCLEOTIDE SEQUENCE [LARGE SCALE GENOMIC DNA]</scope>
    <source>
        <strain evidence="2 3">LHL191014123</strain>
    </source>
</reference>
<feature type="transmembrane region" description="Helical" evidence="1">
    <location>
        <begin position="95"/>
        <end position="114"/>
    </location>
</feature>